<evidence type="ECO:0000313" key="3">
    <source>
        <dbReference type="EMBL" id="MED6179387.1"/>
    </source>
</evidence>
<dbReference type="EMBL" id="JASCZI010181244">
    <property type="protein sequence ID" value="MED6179387.1"/>
    <property type="molecule type" value="Genomic_DNA"/>
</dbReference>
<organism evidence="3 4">
    <name type="scientific">Stylosanthes scabra</name>
    <dbReference type="NCBI Taxonomy" id="79078"/>
    <lineage>
        <taxon>Eukaryota</taxon>
        <taxon>Viridiplantae</taxon>
        <taxon>Streptophyta</taxon>
        <taxon>Embryophyta</taxon>
        <taxon>Tracheophyta</taxon>
        <taxon>Spermatophyta</taxon>
        <taxon>Magnoliopsida</taxon>
        <taxon>eudicotyledons</taxon>
        <taxon>Gunneridae</taxon>
        <taxon>Pentapetalae</taxon>
        <taxon>rosids</taxon>
        <taxon>fabids</taxon>
        <taxon>Fabales</taxon>
        <taxon>Fabaceae</taxon>
        <taxon>Papilionoideae</taxon>
        <taxon>50 kb inversion clade</taxon>
        <taxon>dalbergioids sensu lato</taxon>
        <taxon>Dalbergieae</taxon>
        <taxon>Pterocarpus clade</taxon>
        <taxon>Stylosanthes</taxon>
    </lineage>
</organism>
<evidence type="ECO:0000256" key="2">
    <source>
        <dbReference type="SAM" id="SignalP"/>
    </source>
</evidence>
<feature type="chain" id="PRO_5045962308" evidence="2">
    <location>
        <begin position="19"/>
        <end position="135"/>
    </location>
</feature>
<protein>
    <submittedName>
        <fullName evidence="3">Uncharacterized protein</fullName>
    </submittedName>
</protein>
<evidence type="ECO:0000256" key="1">
    <source>
        <dbReference type="SAM" id="MobiDB-lite"/>
    </source>
</evidence>
<keyword evidence="4" id="KW-1185">Reference proteome</keyword>
<accession>A0ABU6W154</accession>
<dbReference type="Proteomes" id="UP001341840">
    <property type="component" value="Unassembled WGS sequence"/>
</dbReference>
<feature type="region of interest" description="Disordered" evidence="1">
    <location>
        <begin position="31"/>
        <end position="68"/>
    </location>
</feature>
<feature type="signal peptide" evidence="2">
    <location>
        <begin position="1"/>
        <end position="18"/>
    </location>
</feature>
<gene>
    <name evidence="3" type="ORF">PIB30_000500</name>
</gene>
<evidence type="ECO:0000313" key="4">
    <source>
        <dbReference type="Proteomes" id="UP001341840"/>
    </source>
</evidence>
<name>A0ABU6W154_9FABA</name>
<comment type="caution">
    <text evidence="3">The sequence shown here is derived from an EMBL/GenBank/DDBJ whole genome shotgun (WGS) entry which is preliminary data.</text>
</comment>
<keyword evidence="2" id="KW-0732">Signal</keyword>
<sequence length="135" mass="14460">MASRKALIMLLFCLVATATNLVTLTSARKLPNEKKGENGSGVDDENNEVVNPNNNNNKNTKAPKMMGFGDEKQIGFPPIFPIPSFPFPTFPFPFPQIPFGGIPGFSFPPLPIPATPFPGFPPLDIPGIVPAPPST</sequence>
<feature type="compositionally biased region" description="Low complexity" evidence="1">
    <location>
        <begin position="48"/>
        <end position="59"/>
    </location>
</feature>
<reference evidence="3 4" key="1">
    <citation type="journal article" date="2023" name="Plants (Basel)">
        <title>Bridging the Gap: Combining Genomics and Transcriptomics Approaches to Understand Stylosanthes scabra, an Orphan Legume from the Brazilian Caatinga.</title>
        <authorList>
            <person name="Ferreira-Neto J.R.C."/>
            <person name="da Silva M.D."/>
            <person name="Binneck E."/>
            <person name="de Melo N.F."/>
            <person name="da Silva R.H."/>
            <person name="de Melo A.L.T.M."/>
            <person name="Pandolfi V."/>
            <person name="Bustamante F.O."/>
            <person name="Brasileiro-Vidal A.C."/>
            <person name="Benko-Iseppon A.M."/>
        </authorList>
    </citation>
    <scope>NUCLEOTIDE SEQUENCE [LARGE SCALE GENOMIC DNA]</scope>
    <source>
        <tissue evidence="3">Leaves</tissue>
    </source>
</reference>
<proteinExistence type="predicted"/>